<dbReference type="AlphaFoldDB" id="A0A8J3U8D8"/>
<proteinExistence type="predicted"/>
<feature type="region of interest" description="Disordered" evidence="1">
    <location>
        <begin position="1"/>
        <end position="34"/>
    </location>
</feature>
<keyword evidence="3" id="KW-1185">Reference proteome</keyword>
<gene>
    <name evidence="2" type="ORF">Pph01_37790</name>
</gene>
<protein>
    <submittedName>
        <fullName evidence="2">Uncharacterized protein</fullName>
    </submittedName>
</protein>
<reference evidence="2 3" key="1">
    <citation type="submission" date="2021-01" db="EMBL/GenBank/DDBJ databases">
        <title>Whole genome shotgun sequence of Planotetraspora phitsanulokensis NBRC 104273.</title>
        <authorList>
            <person name="Komaki H."/>
            <person name="Tamura T."/>
        </authorList>
    </citation>
    <scope>NUCLEOTIDE SEQUENCE [LARGE SCALE GENOMIC DNA]</scope>
    <source>
        <strain evidence="2 3">NBRC 104273</strain>
    </source>
</reference>
<evidence type="ECO:0000256" key="1">
    <source>
        <dbReference type="SAM" id="MobiDB-lite"/>
    </source>
</evidence>
<accession>A0A8J3U8D8</accession>
<evidence type="ECO:0000313" key="3">
    <source>
        <dbReference type="Proteomes" id="UP000622547"/>
    </source>
</evidence>
<name>A0A8J3U8D8_9ACTN</name>
<organism evidence="2 3">
    <name type="scientific">Planotetraspora phitsanulokensis</name>
    <dbReference type="NCBI Taxonomy" id="575192"/>
    <lineage>
        <taxon>Bacteria</taxon>
        <taxon>Bacillati</taxon>
        <taxon>Actinomycetota</taxon>
        <taxon>Actinomycetes</taxon>
        <taxon>Streptosporangiales</taxon>
        <taxon>Streptosporangiaceae</taxon>
        <taxon>Planotetraspora</taxon>
    </lineage>
</organism>
<comment type="caution">
    <text evidence="2">The sequence shown here is derived from an EMBL/GenBank/DDBJ whole genome shotgun (WGS) entry which is preliminary data.</text>
</comment>
<dbReference type="EMBL" id="BOOP01000018">
    <property type="protein sequence ID" value="GII38776.1"/>
    <property type="molecule type" value="Genomic_DNA"/>
</dbReference>
<feature type="compositionally biased region" description="Low complexity" evidence="1">
    <location>
        <begin position="9"/>
        <end position="18"/>
    </location>
</feature>
<sequence>MPEERASVDADASSIADSGRPFDGPPDVAEAGTGTTATAAEVMTRVNAARVAAALRTAGRRPESR</sequence>
<dbReference type="Proteomes" id="UP000622547">
    <property type="component" value="Unassembled WGS sequence"/>
</dbReference>
<evidence type="ECO:0000313" key="2">
    <source>
        <dbReference type="EMBL" id="GII38776.1"/>
    </source>
</evidence>